<feature type="signal peptide" evidence="1">
    <location>
        <begin position="1"/>
        <end position="22"/>
    </location>
</feature>
<comment type="caution">
    <text evidence="2">The sequence shown here is derived from an EMBL/GenBank/DDBJ whole genome shotgun (WGS) entry which is preliminary data.</text>
</comment>
<evidence type="ECO:0000313" key="3">
    <source>
        <dbReference type="Proteomes" id="UP000319353"/>
    </source>
</evidence>
<feature type="chain" id="PRO_5021994066" description="Ig-like domain repeat protein" evidence="1">
    <location>
        <begin position="23"/>
        <end position="447"/>
    </location>
</feature>
<dbReference type="Proteomes" id="UP000319353">
    <property type="component" value="Unassembled WGS sequence"/>
</dbReference>
<dbReference type="PROSITE" id="PS51257">
    <property type="entry name" value="PROKAR_LIPOPROTEIN"/>
    <property type="match status" value="1"/>
</dbReference>
<evidence type="ECO:0000313" key="2">
    <source>
        <dbReference type="EMBL" id="TMJ06738.1"/>
    </source>
</evidence>
<accession>A0A537LFE4</accession>
<reference evidence="2 3" key="1">
    <citation type="journal article" date="2019" name="Nat. Microbiol.">
        <title>Mediterranean grassland soil C-N compound turnover is dependent on rainfall and depth, and is mediated by genomically divergent microorganisms.</title>
        <authorList>
            <person name="Diamond S."/>
            <person name="Andeer P.F."/>
            <person name="Li Z."/>
            <person name="Crits-Christoph A."/>
            <person name="Burstein D."/>
            <person name="Anantharaman K."/>
            <person name="Lane K.R."/>
            <person name="Thomas B.C."/>
            <person name="Pan C."/>
            <person name="Northen T.R."/>
            <person name="Banfield J.F."/>
        </authorList>
    </citation>
    <scope>NUCLEOTIDE SEQUENCE [LARGE SCALE GENOMIC DNA]</scope>
    <source>
        <strain evidence="2">NP_4</strain>
    </source>
</reference>
<dbReference type="EMBL" id="VBAL01000009">
    <property type="protein sequence ID" value="TMJ06738.1"/>
    <property type="molecule type" value="Genomic_DNA"/>
</dbReference>
<sequence>MARAVGQTGLSAAFAMLLAATACTDPQSPKPGGDLLSQTSPLTVTVTTTGSDIPAGYTVWVDDSQSQPVGANGVVAFVLSAGNHVVALYGIASNCRVIGGVDNPNNPRWVYDFDPIAGSTTHSVSFTLSCVSQGGLFVSANTTGVDLPANGYTVTVDGGASQAIATNGSVTFTALTDGGHSVTLSGIAANCTVSGSNSQTVTVQGGATVPAPFSVSCVQTGSGSGSLTVTTTTTGSYAPNGYTVTVDGTSSQPIATSGSVTFTVPAGDNPVTLSGVPSNCTVSTANPQTVTVPAGGTGTTSLSVTCGVPVASVIGKGQMGMGSPTLSNSVQTFDFAVRADLTGRFTLTAYDDVQPDGQAGAITTDPSTDPTTSFTAYRNSSNACSDPSHGVEFDAVGRERTGAVVSYTLQVCDNGPAGSGLDFISFWLPSEGFGRSGTVTSGDIVKQ</sequence>
<proteinExistence type="predicted"/>
<name>A0A537LFE4_9BACT</name>
<evidence type="ECO:0008006" key="4">
    <source>
        <dbReference type="Google" id="ProtNLM"/>
    </source>
</evidence>
<keyword evidence="1" id="KW-0732">Signal</keyword>
<protein>
    <recommendedName>
        <fullName evidence="4">Ig-like domain repeat protein</fullName>
    </recommendedName>
</protein>
<evidence type="ECO:0000256" key="1">
    <source>
        <dbReference type="SAM" id="SignalP"/>
    </source>
</evidence>
<dbReference type="AlphaFoldDB" id="A0A537LFE4"/>
<gene>
    <name evidence="2" type="ORF">E6H01_00620</name>
</gene>
<organism evidence="2 3">
    <name type="scientific">Candidatus Segetimicrobium genomatis</name>
    <dbReference type="NCBI Taxonomy" id="2569760"/>
    <lineage>
        <taxon>Bacteria</taxon>
        <taxon>Bacillati</taxon>
        <taxon>Candidatus Sysuimicrobiota</taxon>
        <taxon>Candidatus Sysuimicrobiia</taxon>
        <taxon>Candidatus Sysuimicrobiales</taxon>
        <taxon>Candidatus Segetimicrobiaceae</taxon>
        <taxon>Candidatus Segetimicrobium</taxon>
    </lineage>
</organism>